<keyword evidence="1" id="KW-1133">Transmembrane helix</keyword>
<feature type="transmembrane region" description="Helical" evidence="1">
    <location>
        <begin position="5"/>
        <end position="23"/>
    </location>
</feature>
<feature type="transmembrane region" description="Helical" evidence="1">
    <location>
        <begin position="157"/>
        <end position="179"/>
    </location>
</feature>
<dbReference type="RefSeq" id="WP_389360270.1">
    <property type="nucleotide sequence ID" value="NZ_JBIACK010000003.1"/>
</dbReference>
<feature type="transmembrane region" description="Helical" evidence="1">
    <location>
        <begin position="55"/>
        <end position="75"/>
    </location>
</feature>
<sequence>MKLNYLFFGWYTVGLILMLFFEVPDYLQFANGLFLVFYALSTIELLFSLSKEKRLMYASLLFTGLITFFIEVIGVNTGFPFGSYQYTDTLGFLVWGVPVTIAFAWVGVILNSMLLSTQASKWKRAIETGLWVVVLDLILDPVALERSFWIWGGHGGFYGIPATNFISWFLIGALLSLFFPLFKEKEKMAPYATRLFQAMLLMFGLLAWKAGMPELFFLAFLFILTVEGRNRIDLRRKKRSL</sequence>
<evidence type="ECO:0000313" key="3">
    <source>
        <dbReference type="Proteomes" id="UP001601059"/>
    </source>
</evidence>
<accession>A0ABW6KDK9</accession>
<proteinExistence type="predicted"/>
<dbReference type="EMBL" id="JBIACK010000003">
    <property type="protein sequence ID" value="MFE8700772.1"/>
    <property type="molecule type" value="Genomic_DNA"/>
</dbReference>
<dbReference type="PANTHER" id="PTHR39419:SF1">
    <property type="entry name" value="SLL0814 PROTEIN"/>
    <property type="match status" value="1"/>
</dbReference>
<dbReference type="PANTHER" id="PTHR39419">
    <property type="entry name" value="SLL0814 PROTEIN"/>
    <property type="match status" value="1"/>
</dbReference>
<feature type="transmembrane region" description="Helical" evidence="1">
    <location>
        <begin position="95"/>
        <end position="116"/>
    </location>
</feature>
<keyword evidence="1" id="KW-0472">Membrane</keyword>
<dbReference type="Pfam" id="PF04240">
    <property type="entry name" value="Caroten_synth"/>
    <property type="match status" value="1"/>
</dbReference>
<keyword evidence="1" id="KW-0812">Transmembrane</keyword>
<evidence type="ECO:0000256" key="1">
    <source>
        <dbReference type="SAM" id="Phobius"/>
    </source>
</evidence>
<protein>
    <submittedName>
        <fullName evidence="2">Carotenoid biosynthesis protein</fullName>
    </submittedName>
</protein>
<dbReference type="InterPro" id="IPR007354">
    <property type="entry name" value="CruF-like"/>
</dbReference>
<dbReference type="Proteomes" id="UP001601059">
    <property type="component" value="Unassembled WGS sequence"/>
</dbReference>
<gene>
    <name evidence="2" type="ORF">ACFYKX_09110</name>
</gene>
<feature type="transmembrane region" description="Helical" evidence="1">
    <location>
        <begin position="128"/>
        <end position="151"/>
    </location>
</feature>
<evidence type="ECO:0000313" key="2">
    <source>
        <dbReference type="EMBL" id="MFE8700772.1"/>
    </source>
</evidence>
<name>A0ABW6KDK9_9BACI</name>
<organism evidence="2 3">
    <name type="scientific">Cytobacillus spartinae</name>
    <dbReference type="NCBI Taxonomy" id="3299023"/>
    <lineage>
        <taxon>Bacteria</taxon>
        <taxon>Bacillati</taxon>
        <taxon>Bacillota</taxon>
        <taxon>Bacilli</taxon>
        <taxon>Bacillales</taxon>
        <taxon>Bacillaceae</taxon>
        <taxon>Cytobacillus</taxon>
    </lineage>
</organism>
<keyword evidence="3" id="KW-1185">Reference proteome</keyword>
<feature type="transmembrane region" description="Helical" evidence="1">
    <location>
        <begin position="29"/>
        <end position="48"/>
    </location>
</feature>
<comment type="caution">
    <text evidence="2">The sequence shown here is derived from an EMBL/GenBank/DDBJ whole genome shotgun (WGS) entry which is preliminary data.</text>
</comment>
<reference evidence="2 3" key="1">
    <citation type="submission" date="2024-08" db="EMBL/GenBank/DDBJ databases">
        <title>Two novel Cytobacillus novel species.</title>
        <authorList>
            <person name="Liu G."/>
        </authorList>
    </citation>
    <scope>NUCLEOTIDE SEQUENCE [LARGE SCALE GENOMIC DNA]</scope>
    <source>
        <strain evidence="2 3">FJAT-54145</strain>
    </source>
</reference>